<evidence type="ECO:0000313" key="3">
    <source>
        <dbReference type="Proteomes" id="UP000183567"/>
    </source>
</evidence>
<gene>
    <name evidence="2" type="ORF">AZE42_07934</name>
</gene>
<dbReference type="OrthoDB" id="2671569at2759"/>
<feature type="region of interest" description="Disordered" evidence="1">
    <location>
        <begin position="1"/>
        <end position="24"/>
    </location>
</feature>
<proteinExistence type="predicted"/>
<organism evidence="2 3">
    <name type="scientific">Rhizopogon vesiculosus</name>
    <dbReference type="NCBI Taxonomy" id="180088"/>
    <lineage>
        <taxon>Eukaryota</taxon>
        <taxon>Fungi</taxon>
        <taxon>Dikarya</taxon>
        <taxon>Basidiomycota</taxon>
        <taxon>Agaricomycotina</taxon>
        <taxon>Agaricomycetes</taxon>
        <taxon>Agaricomycetidae</taxon>
        <taxon>Boletales</taxon>
        <taxon>Suillineae</taxon>
        <taxon>Rhizopogonaceae</taxon>
        <taxon>Rhizopogon</taxon>
    </lineage>
</organism>
<feature type="region of interest" description="Disordered" evidence="1">
    <location>
        <begin position="174"/>
        <end position="202"/>
    </location>
</feature>
<comment type="caution">
    <text evidence="2">The sequence shown here is derived from an EMBL/GenBank/DDBJ whole genome shotgun (WGS) entry which is preliminary data.</text>
</comment>
<keyword evidence="3" id="KW-1185">Reference proteome</keyword>
<dbReference type="EMBL" id="LVVM01004516">
    <property type="protein sequence ID" value="OJA12759.1"/>
    <property type="molecule type" value="Genomic_DNA"/>
</dbReference>
<evidence type="ECO:0000256" key="1">
    <source>
        <dbReference type="SAM" id="MobiDB-lite"/>
    </source>
</evidence>
<feature type="compositionally biased region" description="Low complexity" evidence="1">
    <location>
        <begin position="177"/>
        <end position="188"/>
    </location>
</feature>
<sequence>MSTSNPAQTTVHRGFASTGPMPMSSNRMNSPCTPNISQFTVPPTHFLPHGYVTSSSSLDEGLPHRGQAVTQGQPSVSTSNYLSSPSNYPQINVAVPEMICNTMPWENINTLSYSGPVGTPDDSTQVTSPVTMCPPHAYPAPDPYHNSNGPPNTSYYHTMQGSTASWLSAVPTMGNNSQSSYSPSMQSSHIRTPDGSQQQWRSSANYYAPQADVLRSQPDVPTTFTSPPGRSRGDHVNHPSYWLLPQLFHGEGPHEGSMRNSSRSHTQESRTCCWLSEDNVPCGFEGPIDVLKAHFINNHLTGPQDAQFECLWDRRHYSRRGQPGVRTMRRDSMWRHVLEKHLHVKYRKKP</sequence>
<feature type="region of interest" description="Disordered" evidence="1">
    <location>
        <begin position="56"/>
        <end position="81"/>
    </location>
</feature>
<dbReference type="Proteomes" id="UP000183567">
    <property type="component" value="Unassembled WGS sequence"/>
</dbReference>
<feature type="compositionally biased region" description="Polar residues" evidence="1">
    <location>
        <begin position="68"/>
        <end position="81"/>
    </location>
</feature>
<name>A0A1J8PWB8_9AGAM</name>
<protein>
    <submittedName>
        <fullName evidence="2">Uncharacterized protein</fullName>
    </submittedName>
</protein>
<reference evidence="2 3" key="1">
    <citation type="submission" date="2016-03" db="EMBL/GenBank/DDBJ databases">
        <title>Comparative genomics of the ectomycorrhizal sister species Rhizopogon vinicolor and Rhizopogon vesiculosus (Basidiomycota: Boletales) reveals a divergence of the mating type B locus.</title>
        <authorList>
            <person name="Mujic A.B."/>
            <person name="Kuo A."/>
            <person name="Tritt A."/>
            <person name="Lipzen A."/>
            <person name="Chen C."/>
            <person name="Johnson J."/>
            <person name="Sharma A."/>
            <person name="Barry K."/>
            <person name="Grigoriev I.V."/>
            <person name="Spatafora J.W."/>
        </authorList>
    </citation>
    <scope>NUCLEOTIDE SEQUENCE [LARGE SCALE GENOMIC DNA]</scope>
    <source>
        <strain evidence="2 3">AM-OR11-056</strain>
    </source>
</reference>
<dbReference type="AlphaFoldDB" id="A0A1J8PWB8"/>
<evidence type="ECO:0000313" key="2">
    <source>
        <dbReference type="EMBL" id="OJA12759.1"/>
    </source>
</evidence>
<feature type="compositionally biased region" description="Polar residues" evidence="1">
    <location>
        <begin position="1"/>
        <end position="11"/>
    </location>
</feature>
<accession>A0A1J8PWB8</accession>